<dbReference type="Gene3D" id="1.20.1740.10">
    <property type="entry name" value="Amino acid/polyamine transporter I"/>
    <property type="match status" value="1"/>
</dbReference>
<evidence type="ECO:0000256" key="5">
    <source>
        <dbReference type="SAM" id="MobiDB-lite"/>
    </source>
</evidence>
<name>A0AAN6Y847_9PEZI</name>
<dbReference type="GO" id="GO:0016020">
    <property type="term" value="C:membrane"/>
    <property type="evidence" value="ECO:0007669"/>
    <property type="project" value="UniProtKB-SubCell"/>
</dbReference>
<dbReference type="EMBL" id="MU858102">
    <property type="protein sequence ID" value="KAK4213883.1"/>
    <property type="molecule type" value="Genomic_DNA"/>
</dbReference>
<dbReference type="InterPro" id="IPR002293">
    <property type="entry name" value="AA/rel_permease1"/>
</dbReference>
<keyword evidence="2 6" id="KW-0812">Transmembrane</keyword>
<sequence>MPFNWRRPFRNREDDEAVNDDTATPDAGVLSDGSLRYTLEKGGNDSKPSYQEASGAPVERDSPLGYEVGPVTIIFLNISTMIGTGVYSTPSAILAGTGSVGLAMIFWTLGFFTSLSKLAVYLEFAAYFPNRSGGEVAYLEQAYPRPKWLFPTAFAFQTVVLSFSSGNALVLANYLFRINGHEPTPWELRGVAVAGYTVAVLFVIFHTKFSYYVSNSIGIIKLITLTFIALTGLVVLGGNIPASRIPDPHSNFRNAFQSLTPEGATAYGLTNALYRIIFSYAGFEQAFNVVAEVKNPVKQLKRNAFLSLFIVTLLYIFANVAFFAAVPKEKLAEAKLTAASHFFVNVFGDTGSVRGLNFLVALSSFGNLVAVLLGVSRVIRECGRQGVLPFPRFWASTRPFHTPLGPYLVKWSLTVIMIIAPPAGDAFNFITSLQVFPNAFFNLLMGIGVYVVRYRRKRLNLPRPDFRAWDALAVFNILVNTYLIVMPWYPPAGGQYAGDVSFWYATYAVTGIGIILGCGIYYILWVYVIPRLRGYRLRQQVLFFEDGAQSHQLLKIPVQELAEWDSKHDAVGRPLDRTTHIGVDNRSSDDQQDKEKGGLSASVSAGNGDSEK</sequence>
<evidence type="ECO:0000256" key="3">
    <source>
        <dbReference type="ARBA" id="ARBA00022989"/>
    </source>
</evidence>
<feature type="transmembrane region" description="Helical" evidence="6">
    <location>
        <begin position="472"/>
        <end position="490"/>
    </location>
</feature>
<dbReference type="PANTHER" id="PTHR11785">
    <property type="entry name" value="AMINO ACID TRANSPORTER"/>
    <property type="match status" value="1"/>
</dbReference>
<dbReference type="Pfam" id="PF13520">
    <property type="entry name" value="AA_permease_2"/>
    <property type="match status" value="1"/>
</dbReference>
<dbReference type="AlphaFoldDB" id="A0AAN6Y847"/>
<evidence type="ECO:0000256" key="1">
    <source>
        <dbReference type="ARBA" id="ARBA00004141"/>
    </source>
</evidence>
<comment type="subcellular location">
    <subcellularLocation>
        <location evidence="1">Membrane</location>
        <topology evidence="1">Multi-pass membrane protein</topology>
    </subcellularLocation>
</comment>
<feature type="transmembrane region" description="Helical" evidence="6">
    <location>
        <begin position="188"/>
        <end position="205"/>
    </location>
</feature>
<feature type="transmembrane region" description="Helical" evidence="6">
    <location>
        <begin position="426"/>
        <end position="452"/>
    </location>
</feature>
<evidence type="ECO:0000256" key="2">
    <source>
        <dbReference type="ARBA" id="ARBA00022692"/>
    </source>
</evidence>
<evidence type="ECO:0000256" key="4">
    <source>
        <dbReference type="ARBA" id="ARBA00023136"/>
    </source>
</evidence>
<gene>
    <name evidence="7" type="ORF">QBC37DRAFT_285016</name>
</gene>
<keyword evidence="3 6" id="KW-1133">Transmembrane helix</keyword>
<keyword evidence="4 6" id="KW-0472">Membrane</keyword>
<feature type="transmembrane region" description="Helical" evidence="6">
    <location>
        <begin position="217"/>
        <end position="236"/>
    </location>
</feature>
<keyword evidence="8" id="KW-1185">Reference proteome</keyword>
<evidence type="ECO:0000313" key="7">
    <source>
        <dbReference type="EMBL" id="KAK4213883.1"/>
    </source>
</evidence>
<dbReference type="FunFam" id="1.20.1740.10:FF:000025">
    <property type="entry name" value="High-affinity methionine permease"/>
    <property type="match status" value="1"/>
</dbReference>
<feature type="transmembrane region" description="Helical" evidence="6">
    <location>
        <begin position="148"/>
        <end position="176"/>
    </location>
</feature>
<dbReference type="Proteomes" id="UP001301769">
    <property type="component" value="Unassembled WGS sequence"/>
</dbReference>
<feature type="region of interest" description="Disordered" evidence="5">
    <location>
        <begin position="1"/>
        <end position="61"/>
    </location>
</feature>
<comment type="caution">
    <text evidence="7">The sequence shown here is derived from an EMBL/GenBank/DDBJ whole genome shotgun (WGS) entry which is preliminary data.</text>
</comment>
<dbReference type="GO" id="GO:0015179">
    <property type="term" value="F:L-amino acid transmembrane transporter activity"/>
    <property type="evidence" value="ECO:0007669"/>
    <property type="project" value="TreeGrafter"/>
</dbReference>
<reference evidence="7" key="2">
    <citation type="submission" date="2023-05" db="EMBL/GenBank/DDBJ databases">
        <authorList>
            <consortium name="Lawrence Berkeley National Laboratory"/>
            <person name="Steindorff A."/>
            <person name="Hensen N."/>
            <person name="Bonometti L."/>
            <person name="Westerberg I."/>
            <person name="Brannstrom I.O."/>
            <person name="Guillou S."/>
            <person name="Cros-Aarteil S."/>
            <person name="Calhoun S."/>
            <person name="Haridas S."/>
            <person name="Kuo A."/>
            <person name="Mondo S."/>
            <person name="Pangilinan J."/>
            <person name="Riley R."/>
            <person name="Labutti K."/>
            <person name="Andreopoulos B."/>
            <person name="Lipzen A."/>
            <person name="Chen C."/>
            <person name="Yanf M."/>
            <person name="Daum C."/>
            <person name="Ng V."/>
            <person name="Clum A."/>
            <person name="Ohm R."/>
            <person name="Martin F."/>
            <person name="Silar P."/>
            <person name="Natvig D."/>
            <person name="Lalanne C."/>
            <person name="Gautier V."/>
            <person name="Ament-Velasquez S.L."/>
            <person name="Kruys A."/>
            <person name="Hutchinson M.I."/>
            <person name="Powell A.J."/>
            <person name="Barry K."/>
            <person name="Miller A.N."/>
            <person name="Grigoriev I.V."/>
            <person name="Debuchy R."/>
            <person name="Gladieux P."/>
            <person name="Thoren M.H."/>
            <person name="Johannesson H."/>
        </authorList>
    </citation>
    <scope>NUCLEOTIDE SEQUENCE</scope>
    <source>
        <strain evidence="7">PSN293</strain>
    </source>
</reference>
<feature type="compositionally biased region" description="Polar residues" evidence="5">
    <location>
        <begin position="601"/>
        <end position="612"/>
    </location>
</feature>
<dbReference type="PANTHER" id="PTHR11785:SF353">
    <property type="entry name" value="METHIONINE TRANSPORTER (EUROFUNG)"/>
    <property type="match status" value="1"/>
</dbReference>
<feature type="region of interest" description="Disordered" evidence="5">
    <location>
        <begin position="572"/>
        <end position="612"/>
    </location>
</feature>
<organism evidence="7 8">
    <name type="scientific">Rhypophila decipiens</name>
    <dbReference type="NCBI Taxonomy" id="261697"/>
    <lineage>
        <taxon>Eukaryota</taxon>
        <taxon>Fungi</taxon>
        <taxon>Dikarya</taxon>
        <taxon>Ascomycota</taxon>
        <taxon>Pezizomycotina</taxon>
        <taxon>Sordariomycetes</taxon>
        <taxon>Sordariomycetidae</taxon>
        <taxon>Sordariales</taxon>
        <taxon>Naviculisporaceae</taxon>
        <taxon>Rhypophila</taxon>
    </lineage>
</organism>
<accession>A0AAN6Y847</accession>
<feature type="compositionally biased region" description="Basic and acidic residues" evidence="5">
    <location>
        <begin position="586"/>
        <end position="597"/>
    </location>
</feature>
<feature type="transmembrane region" description="Helical" evidence="6">
    <location>
        <begin position="358"/>
        <end position="379"/>
    </location>
</feature>
<evidence type="ECO:0000313" key="8">
    <source>
        <dbReference type="Proteomes" id="UP001301769"/>
    </source>
</evidence>
<feature type="transmembrane region" description="Helical" evidence="6">
    <location>
        <begin position="304"/>
        <end position="326"/>
    </location>
</feature>
<feature type="transmembrane region" description="Helical" evidence="6">
    <location>
        <begin position="100"/>
        <end position="128"/>
    </location>
</feature>
<evidence type="ECO:0000256" key="6">
    <source>
        <dbReference type="SAM" id="Phobius"/>
    </source>
</evidence>
<proteinExistence type="predicted"/>
<dbReference type="InterPro" id="IPR050598">
    <property type="entry name" value="AminoAcid_Transporter"/>
</dbReference>
<feature type="transmembrane region" description="Helical" evidence="6">
    <location>
        <begin position="400"/>
        <end position="420"/>
    </location>
</feature>
<feature type="transmembrane region" description="Helical" evidence="6">
    <location>
        <begin position="502"/>
        <end position="528"/>
    </location>
</feature>
<protein>
    <submittedName>
        <fullName evidence="7">High affinity methionine permease</fullName>
    </submittedName>
</protein>
<reference evidence="7" key="1">
    <citation type="journal article" date="2023" name="Mol. Phylogenet. Evol.">
        <title>Genome-scale phylogeny and comparative genomics of the fungal order Sordariales.</title>
        <authorList>
            <person name="Hensen N."/>
            <person name="Bonometti L."/>
            <person name="Westerberg I."/>
            <person name="Brannstrom I.O."/>
            <person name="Guillou S."/>
            <person name="Cros-Aarteil S."/>
            <person name="Calhoun S."/>
            <person name="Haridas S."/>
            <person name="Kuo A."/>
            <person name="Mondo S."/>
            <person name="Pangilinan J."/>
            <person name="Riley R."/>
            <person name="LaButti K."/>
            <person name="Andreopoulos B."/>
            <person name="Lipzen A."/>
            <person name="Chen C."/>
            <person name="Yan M."/>
            <person name="Daum C."/>
            <person name="Ng V."/>
            <person name="Clum A."/>
            <person name="Steindorff A."/>
            <person name="Ohm R.A."/>
            <person name="Martin F."/>
            <person name="Silar P."/>
            <person name="Natvig D.O."/>
            <person name="Lalanne C."/>
            <person name="Gautier V."/>
            <person name="Ament-Velasquez S.L."/>
            <person name="Kruys A."/>
            <person name="Hutchinson M.I."/>
            <person name="Powell A.J."/>
            <person name="Barry K."/>
            <person name="Miller A.N."/>
            <person name="Grigoriev I.V."/>
            <person name="Debuchy R."/>
            <person name="Gladieux P."/>
            <person name="Hiltunen Thoren M."/>
            <person name="Johannesson H."/>
        </authorList>
    </citation>
    <scope>NUCLEOTIDE SEQUENCE</scope>
    <source>
        <strain evidence="7">PSN293</strain>
    </source>
</reference>